<dbReference type="Proteomes" id="UP000226357">
    <property type="component" value="Unassembled WGS sequence"/>
</dbReference>
<dbReference type="EMBL" id="NVBO01000304">
    <property type="protein sequence ID" value="PFR90027.1"/>
    <property type="molecule type" value="Genomic_DNA"/>
</dbReference>
<dbReference type="RefSeq" id="WP_098523513.1">
    <property type="nucleotide sequence ID" value="NZ_NUYJ01000096.1"/>
</dbReference>
<protein>
    <submittedName>
        <fullName evidence="1">Uncharacterized protein</fullName>
    </submittedName>
</protein>
<proteinExistence type="predicted"/>
<organism evidence="1 2">
    <name type="scientific">Bacillus cereus</name>
    <dbReference type="NCBI Taxonomy" id="1396"/>
    <lineage>
        <taxon>Bacteria</taxon>
        <taxon>Bacillati</taxon>
        <taxon>Bacillota</taxon>
        <taxon>Bacilli</taxon>
        <taxon>Bacillales</taxon>
        <taxon>Bacillaceae</taxon>
        <taxon>Bacillus</taxon>
        <taxon>Bacillus cereus group</taxon>
    </lineage>
</organism>
<gene>
    <name evidence="1" type="ORF">COK38_23725</name>
</gene>
<sequence>MKWGIEAIRNIEFNGTEQYAILPHRNGFQSAMWTHLSLSHLQNFLESSGLSREGILELLPVNFKGVIWERLEEEDIDFIRRLTSPDRCLEILEQFNLIEEANSYEPNMEYKLRWLKERWQKGFYVFANS</sequence>
<name>A0AA44TCT8_BACCE</name>
<comment type="caution">
    <text evidence="1">The sequence shown here is derived from an EMBL/GenBank/DDBJ whole genome shotgun (WGS) entry which is preliminary data.</text>
</comment>
<evidence type="ECO:0000313" key="2">
    <source>
        <dbReference type="Proteomes" id="UP000226357"/>
    </source>
</evidence>
<dbReference type="AlphaFoldDB" id="A0AA44TCT8"/>
<evidence type="ECO:0000313" key="1">
    <source>
        <dbReference type="EMBL" id="PFR90027.1"/>
    </source>
</evidence>
<accession>A0AA44TCT8</accession>
<reference evidence="1 2" key="1">
    <citation type="submission" date="2017-09" db="EMBL/GenBank/DDBJ databases">
        <title>Large-scale bioinformatics analysis of Bacillus genomes uncovers conserved roles of natural products in bacterial physiology.</title>
        <authorList>
            <consortium name="Agbiome Team Llc"/>
            <person name="Bleich R.M."/>
            <person name="Grubbs K.J."/>
            <person name="Santa Maria K.C."/>
            <person name="Allen S.E."/>
            <person name="Farag S."/>
            <person name="Shank E.A."/>
            <person name="Bowers A."/>
        </authorList>
    </citation>
    <scope>NUCLEOTIDE SEQUENCE [LARGE SCALE GENOMIC DNA]</scope>
    <source>
        <strain evidence="1 2">AFS067272</strain>
    </source>
</reference>